<evidence type="ECO:0000313" key="3">
    <source>
        <dbReference type="Proteomes" id="UP000077755"/>
    </source>
</evidence>
<dbReference type="InterPro" id="IPR027944">
    <property type="entry name" value="SEO_C"/>
</dbReference>
<feature type="domain" description="Sieve element occlusion C-terminal" evidence="1">
    <location>
        <begin position="1"/>
        <end position="123"/>
    </location>
</feature>
<dbReference type="Proteomes" id="UP000077755">
    <property type="component" value="Chromosome 9"/>
</dbReference>
<evidence type="ECO:0000259" key="1">
    <source>
        <dbReference type="Pfam" id="PF14577"/>
    </source>
</evidence>
<reference evidence="2" key="2">
    <citation type="submission" date="2022-03" db="EMBL/GenBank/DDBJ databases">
        <title>Draft title - Genomic analysis of global carrot germplasm unveils the trajectory of domestication and the origin of high carotenoid orange carrot.</title>
        <authorList>
            <person name="Iorizzo M."/>
            <person name="Ellison S."/>
            <person name="Senalik D."/>
            <person name="Macko-Podgorni A."/>
            <person name="Grzebelus D."/>
            <person name="Bostan H."/>
            <person name="Rolling W."/>
            <person name="Curaba J."/>
            <person name="Simon P."/>
        </authorList>
    </citation>
    <scope>NUCLEOTIDE SEQUENCE</scope>
    <source>
        <tissue evidence="2">Leaf</tissue>
    </source>
</reference>
<sequence>MWHSKVQHGKSVENDEIMKEIMMLLYFDGCDQGWAVIFWGEKDMAKAKGEMFLESLSEFDKWKHDSEEKGFLPALNDYFKKLYTPHHCHRFTFPGSTGSVEDKMVCAECGRPMEKSTMYTCCTNKY</sequence>
<accession>A0AAF0Y3G5</accession>
<protein>
    <recommendedName>
        <fullName evidence="1">Sieve element occlusion C-terminal domain-containing protein</fullName>
    </recommendedName>
</protein>
<proteinExistence type="predicted"/>
<dbReference type="GO" id="GO:0010088">
    <property type="term" value="P:phloem development"/>
    <property type="evidence" value="ECO:0007669"/>
    <property type="project" value="InterPro"/>
</dbReference>
<name>A0AAF0Y3G5_DAUCS</name>
<organism evidence="2 3">
    <name type="scientific">Daucus carota subsp. sativus</name>
    <name type="common">Carrot</name>
    <dbReference type="NCBI Taxonomy" id="79200"/>
    <lineage>
        <taxon>Eukaryota</taxon>
        <taxon>Viridiplantae</taxon>
        <taxon>Streptophyta</taxon>
        <taxon>Embryophyta</taxon>
        <taxon>Tracheophyta</taxon>
        <taxon>Spermatophyta</taxon>
        <taxon>Magnoliopsida</taxon>
        <taxon>eudicotyledons</taxon>
        <taxon>Gunneridae</taxon>
        <taxon>Pentapetalae</taxon>
        <taxon>asterids</taxon>
        <taxon>campanulids</taxon>
        <taxon>Apiales</taxon>
        <taxon>Apiaceae</taxon>
        <taxon>Apioideae</taxon>
        <taxon>Scandiceae</taxon>
        <taxon>Daucinae</taxon>
        <taxon>Daucus</taxon>
        <taxon>Daucus sect. Daucus</taxon>
    </lineage>
</organism>
<dbReference type="PANTHER" id="PTHR33232">
    <property type="entry name" value="PROTEIN SIEVE ELEMENT OCCLUSION B-LIKE"/>
    <property type="match status" value="1"/>
</dbReference>
<keyword evidence="3" id="KW-1185">Reference proteome</keyword>
<reference evidence="2" key="1">
    <citation type="journal article" date="2016" name="Nat. Genet.">
        <title>A high-quality carrot genome assembly provides new insights into carotenoid accumulation and asterid genome evolution.</title>
        <authorList>
            <person name="Iorizzo M."/>
            <person name="Ellison S."/>
            <person name="Senalik D."/>
            <person name="Zeng P."/>
            <person name="Satapoomin P."/>
            <person name="Huang J."/>
            <person name="Bowman M."/>
            <person name="Iovene M."/>
            <person name="Sanseverino W."/>
            <person name="Cavagnaro P."/>
            <person name="Yildiz M."/>
            <person name="Macko-Podgorni A."/>
            <person name="Moranska E."/>
            <person name="Grzebelus E."/>
            <person name="Grzebelus D."/>
            <person name="Ashrafi H."/>
            <person name="Zheng Z."/>
            <person name="Cheng S."/>
            <person name="Spooner D."/>
            <person name="Van Deynze A."/>
            <person name="Simon P."/>
        </authorList>
    </citation>
    <scope>NUCLEOTIDE SEQUENCE</scope>
    <source>
        <tissue evidence="2">Leaf</tissue>
    </source>
</reference>
<evidence type="ECO:0000313" key="2">
    <source>
        <dbReference type="EMBL" id="WOH16606.1"/>
    </source>
</evidence>
<dbReference type="Pfam" id="PF14577">
    <property type="entry name" value="SEO_C"/>
    <property type="match status" value="1"/>
</dbReference>
<dbReference type="PANTHER" id="PTHR33232:SF20">
    <property type="entry name" value="PROTEIN SIEVE ELEMENT OCCLUSION B-LIKE"/>
    <property type="match status" value="1"/>
</dbReference>
<dbReference type="EMBL" id="CP093351">
    <property type="protein sequence ID" value="WOH16606.1"/>
    <property type="molecule type" value="Genomic_DNA"/>
</dbReference>
<dbReference type="AlphaFoldDB" id="A0AAF0Y3G5"/>
<dbReference type="InterPro" id="IPR039299">
    <property type="entry name" value="SEOA"/>
</dbReference>
<gene>
    <name evidence="2" type="ORF">DCAR_0936164</name>
</gene>